<dbReference type="Gene3D" id="3.40.50.150">
    <property type="entry name" value="Vaccinia Virus protein VP39"/>
    <property type="match status" value="1"/>
</dbReference>
<sequence>MLSSGGARRTGGSGSAGARGGGTGAGISYSGAMSRRDRSRRAAFVHLGPLDTSIPLSTGSARLTLENDGSVLLDVNGVPSSHLHPDPEHLVFEYMRWMLLVIDRHLDAADAVGRDGSPPVPQLAHLGGGGCSLPRAVTARHPRSRQVVVEIDALLAEKVREWFDLPRSPQLRLRVDDALSALGSWRDDRFDVLVRDVFSGSVTPEELTTVQAASHADRVLREGGLYLANCAAPPGTGMMADEVATLSAVFPHVGVIAEPAHLSGKRRGNCVLLASRRPLPEGIDRDLRSDAVSVRLARPAQVEALARAGRVLEAR</sequence>
<feature type="region of interest" description="Disordered" evidence="1">
    <location>
        <begin position="1"/>
        <end position="32"/>
    </location>
</feature>
<gene>
    <name evidence="2" type="ordered locus">Bfae_10680</name>
</gene>
<dbReference type="OrthoDB" id="8221452at2"/>
<feature type="compositionally biased region" description="Gly residues" evidence="1">
    <location>
        <begin position="8"/>
        <end position="25"/>
    </location>
</feature>
<dbReference type="STRING" id="446465.Bfae_10680"/>
<dbReference type="SUPFAM" id="SSF53335">
    <property type="entry name" value="S-adenosyl-L-methionine-dependent methyltransferases"/>
    <property type="match status" value="1"/>
</dbReference>
<evidence type="ECO:0000313" key="3">
    <source>
        <dbReference type="Proteomes" id="UP000001919"/>
    </source>
</evidence>
<organism evidence="2 3">
    <name type="scientific">Brachybacterium faecium (strain ATCC 43885 / DSM 4810 / JCM 11609 / LMG 19847 / NBRC 14762 / NCIMB 9860 / 6-10)</name>
    <dbReference type="NCBI Taxonomy" id="446465"/>
    <lineage>
        <taxon>Bacteria</taxon>
        <taxon>Bacillati</taxon>
        <taxon>Actinomycetota</taxon>
        <taxon>Actinomycetes</taxon>
        <taxon>Micrococcales</taxon>
        <taxon>Dermabacteraceae</taxon>
        <taxon>Brachybacterium</taxon>
    </lineage>
</organism>
<dbReference type="AlphaFoldDB" id="C7MBE3"/>
<evidence type="ECO:0000256" key="1">
    <source>
        <dbReference type="SAM" id="MobiDB-lite"/>
    </source>
</evidence>
<keyword evidence="3" id="KW-1185">Reference proteome</keyword>
<dbReference type="InterPro" id="IPR029063">
    <property type="entry name" value="SAM-dependent_MTases_sf"/>
</dbReference>
<name>C7MBE3_BRAFD</name>
<dbReference type="HOGENOM" id="CLU_068637_2_0_11"/>
<accession>C7MBE3</accession>
<reference evidence="2 3" key="1">
    <citation type="journal article" date="2009" name="Stand. Genomic Sci.">
        <title>Complete genome sequence of Brachybacterium faecium type strain (Schefferle 6-10).</title>
        <authorList>
            <person name="Lapidus A."/>
            <person name="Pukall R."/>
            <person name="Labuttii K."/>
            <person name="Copeland A."/>
            <person name="Del Rio T.G."/>
            <person name="Nolan M."/>
            <person name="Chen F."/>
            <person name="Lucas S."/>
            <person name="Tice H."/>
            <person name="Cheng J.F."/>
            <person name="Bruce D."/>
            <person name="Goodwin L."/>
            <person name="Pitluck S."/>
            <person name="Rohde M."/>
            <person name="Goker M."/>
            <person name="Pati A."/>
            <person name="Ivanova N."/>
            <person name="Mavrommatis K."/>
            <person name="Chen A."/>
            <person name="Palaniappan K."/>
            <person name="D'haeseleer P."/>
            <person name="Chain P."/>
            <person name="Bristow J."/>
            <person name="Eisen J.A."/>
            <person name="Markowitz V."/>
            <person name="Hugenholtz P."/>
            <person name="Kyrpides N.C."/>
            <person name="Klenk H.P."/>
        </authorList>
    </citation>
    <scope>NUCLEOTIDE SEQUENCE [LARGE SCALE GENOMIC DNA]</scope>
    <source>
        <strain evidence="3">ATCC 43885 / DSM 4810 / JCM 11609 / LMG 19847 / NBRC 14762 / NCIMB 9860 / 6-10</strain>
    </source>
</reference>
<dbReference type="KEGG" id="bfa:Bfae_10680"/>
<dbReference type="Proteomes" id="UP000001919">
    <property type="component" value="Chromosome"/>
</dbReference>
<protein>
    <recommendedName>
        <fullName evidence="4">Spermidine synthase</fullName>
    </recommendedName>
</protein>
<dbReference type="PATRIC" id="fig|446465.5.peg.1067"/>
<dbReference type="EMBL" id="CP001643">
    <property type="protein sequence ID" value="ACU84916.1"/>
    <property type="molecule type" value="Genomic_DNA"/>
</dbReference>
<evidence type="ECO:0008006" key="4">
    <source>
        <dbReference type="Google" id="ProtNLM"/>
    </source>
</evidence>
<dbReference type="eggNOG" id="COG0421">
    <property type="taxonomic scope" value="Bacteria"/>
</dbReference>
<evidence type="ECO:0000313" key="2">
    <source>
        <dbReference type="EMBL" id="ACU84916.1"/>
    </source>
</evidence>
<proteinExistence type="predicted"/>
<dbReference type="NCBIfam" id="NF037959">
    <property type="entry name" value="MFS_SpdSyn"/>
    <property type="match status" value="1"/>
</dbReference>